<reference evidence="3" key="2">
    <citation type="submission" date="2025-09" db="UniProtKB">
        <authorList>
            <consortium name="Ensembl"/>
        </authorList>
    </citation>
    <scope>IDENTIFICATION</scope>
</reference>
<keyword evidence="4" id="KW-1185">Reference proteome</keyword>
<proteinExistence type="predicted"/>
<dbReference type="Pfam" id="PF00615">
    <property type="entry name" value="RGS"/>
    <property type="match status" value="1"/>
</dbReference>
<evidence type="ECO:0000259" key="2">
    <source>
        <dbReference type="PROSITE" id="PS50132"/>
    </source>
</evidence>
<dbReference type="AlphaFoldDB" id="A0A8C0HKN1"/>
<feature type="domain" description="RGS" evidence="2">
    <location>
        <begin position="667"/>
        <end position="730"/>
    </location>
</feature>
<protein>
    <submittedName>
        <fullName evidence="3">Regulator of G protein signaling like 1</fullName>
    </submittedName>
</protein>
<dbReference type="InterPro" id="IPR053282">
    <property type="entry name" value="RGS_domain-containing"/>
</dbReference>
<evidence type="ECO:0000313" key="4">
    <source>
        <dbReference type="Proteomes" id="UP000694555"/>
    </source>
</evidence>
<sequence>LPSVATIASTDMGLLLRDDVFVDFFNTFLNLPVFGQTPIYISSMGQWDLWPELPSHEPGPAALLAWLGKHRLPHFCRSSLCLHLVLCQKLLGFIRSGEAAKLLNWQSADRWLLEKCISGSQGMWNFRAFIQGTAGEELTNFWLTTERLLGLDESDARQRDLYMSLLHRLKTTHLRQGSSVVTLWRWDTITSFPISTRRDILSKMQEQALFMIQSYWLPKFFIHCKKGMEEEKSCWPLLQEYQERLLRANSKEPSGFSENLFTMHIKRSQGLSGPYCSKKAKAEIWTLVKEGRDTQEMKMPSFQVQRERQPGPAGSTKESCPDKDALGSITQHSEHPANTAFRGKGGAASPKRPRPSAEQVLHLEDLCEEKVLSNLPSSAPLVHLPSLEKPVKTLSFLPWALSADTCAGRPFRDFLKCQDRPVETHLLDLWHDLEEFLPVVLDPSRENCFFLRHMIGKKICKTYLEEGTIQQLPLETRTLRSLRNHLMSGEFSPWIFRAQKEICEVLCSFYEEFLADDDKTFLQSMMQGHAVGKDECFLLSQRINKSLKLSQALHGTRNLEGLSSKHWRLIATQDLRKGGSIQAEVEPLPCRTDSQKMTSNVLAVQKPLLAVESPSKENELLCLKSPSLGESSVSLSHWRSKHRGPGYFPGHWWHRDHIPWCLLLYRHFMKVLHNPAHLQFFKQFLKERNADEPLRFWMAVERLVAETNPKMKSFLINNIIRNFFHAEIPAGRTFPKYQDLFPPSDTHKSNLCLQHGMRNFITDKLSICKFRREMGNDKCRAEFEDFLHLPISSMQSSTTVSTCRSHTASTSTPPDKEVVLVKRRLFNSQLITVNFLVDDLRFYLEIDKFSRLADSVEALAAHDMQSEKEVAFLKRKVAIISKLFLNSDIPPKLRVLHLEGDEELSGLCEGQGANLFTQQKNLLPII</sequence>
<name>A0A8C0HKN1_9AVES</name>
<dbReference type="Ensembl" id="ENSBJAT00000012144.1">
    <property type="protein sequence ID" value="ENSBJAP00000011813.1"/>
    <property type="gene ID" value="ENSBJAG00000007977.1"/>
</dbReference>
<dbReference type="InterPro" id="IPR036305">
    <property type="entry name" value="RGS_sf"/>
</dbReference>
<dbReference type="InterPro" id="IPR016137">
    <property type="entry name" value="RGS"/>
</dbReference>
<dbReference type="SUPFAM" id="SSF48097">
    <property type="entry name" value="Regulator of G-protein signaling, RGS"/>
    <property type="match status" value="3"/>
</dbReference>
<dbReference type="InterPro" id="IPR044926">
    <property type="entry name" value="RGS_subdomain_2"/>
</dbReference>
<reference evidence="3" key="1">
    <citation type="submission" date="2025-08" db="UniProtKB">
        <authorList>
            <consortium name="Ensembl"/>
        </authorList>
    </citation>
    <scope>IDENTIFICATION</scope>
</reference>
<dbReference type="PROSITE" id="PS50132">
    <property type="entry name" value="RGS"/>
    <property type="match status" value="1"/>
</dbReference>
<dbReference type="PANTHER" id="PTHR47079:SF1">
    <property type="entry name" value="REGULATOR OF G-PROTEIN SIGNALING PROTEIN-LIKE"/>
    <property type="match status" value="1"/>
</dbReference>
<organism evidence="3 4">
    <name type="scientific">Buteo japonicus</name>
    <dbReference type="NCBI Taxonomy" id="224669"/>
    <lineage>
        <taxon>Eukaryota</taxon>
        <taxon>Metazoa</taxon>
        <taxon>Chordata</taxon>
        <taxon>Craniata</taxon>
        <taxon>Vertebrata</taxon>
        <taxon>Euteleostomi</taxon>
        <taxon>Archelosauria</taxon>
        <taxon>Archosauria</taxon>
        <taxon>Dinosauria</taxon>
        <taxon>Saurischia</taxon>
        <taxon>Theropoda</taxon>
        <taxon>Coelurosauria</taxon>
        <taxon>Aves</taxon>
        <taxon>Neognathae</taxon>
        <taxon>Neoaves</taxon>
        <taxon>Telluraves</taxon>
        <taxon>Accipitrimorphae</taxon>
        <taxon>Accipitriformes</taxon>
        <taxon>Accipitridae</taxon>
        <taxon>Accipitrinae</taxon>
        <taxon>Buteo</taxon>
    </lineage>
</organism>
<dbReference type="Gene3D" id="1.10.167.10">
    <property type="entry name" value="Regulator of G-protein Signalling 4, domain 2"/>
    <property type="match status" value="2"/>
</dbReference>
<dbReference type="PANTHER" id="PTHR47079">
    <property type="entry name" value="REGULATOR OF G-PROTEIN SIGNALING PROTEIN-LIKE"/>
    <property type="match status" value="1"/>
</dbReference>
<feature type="region of interest" description="Disordered" evidence="1">
    <location>
        <begin position="296"/>
        <end position="356"/>
    </location>
</feature>
<evidence type="ECO:0000313" key="3">
    <source>
        <dbReference type="Ensembl" id="ENSBJAP00000011813.1"/>
    </source>
</evidence>
<accession>A0A8C0HKN1</accession>
<dbReference type="Proteomes" id="UP000694555">
    <property type="component" value="Unplaced"/>
</dbReference>
<evidence type="ECO:0000256" key="1">
    <source>
        <dbReference type="SAM" id="MobiDB-lite"/>
    </source>
</evidence>